<organism evidence="2 3">
    <name type="scientific">Penstemon smallii</name>
    <dbReference type="NCBI Taxonomy" id="265156"/>
    <lineage>
        <taxon>Eukaryota</taxon>
        <taxon>Viridiplantae</taxon>
        <taxon>Streptophyta</taxon>
        <taxon>Embryophyta</taxon>
        <taxon>Tracheophyta</taxon>
        <taxon>Spermatophyta</taxon>
        <taxon>Magnoliopsida</taxon>
        <taxon>eudicotyledons</taxon>
        <taxon>Gunneridae</taxon>
        <taxon>Pentapetalae</taxon>
        <taxon>asterids</taxon>
        <taxon>lamiids</taxon>
        <taxon>Lamiales</taxon>
        <taxon>Plantaginaceae</taxon>
        <taxon>Cheloneae</taxon>
        <taxon>Penstemon</taxon>
    </lineage>
</organism>
<proteinExistence type="predicted"/>
<keyword evidence="1" id="KW-0812">Transmembrane</keyword>
<keyword evidence="1" id="KW-1133">Transmembrane helix</keyword>
<dbReference type="PANTHER" id="PTHR37254">
    <property type="entry name" value="OS01G0100500 PROTEIN"/>
    <property type="match status" value="1"/>
</dbReference>
<dbReference type="PANTHER" id="PTHR37254:SF1">
    <property type="entry name" value="OS01G0100500 PROTEIN"/>
    <property type="match status" value="1"/>
</dbReference>
<dbReference type="AlphaFoldDB" id="A0ABD3TND5"/>
<comment type="caution">
    <text evidence="2">The sequence shown here is derived from an EMBL/GenBank/DDBJ whole genome shotgun (WGS) entry which is preliminary data.</text>
</comment>
<feature type="transmembrane region" description="Helical" evidence="1">
    <location>
        <begin position="76"/>
        <end position="98"/>
    </location>
</feature>
<feature type="transmembrane region" description="Helical" evidence="1">
    <location>
        <begin position="139"/>
        <end position="164"/>
    </location>
</feature>
<dbReference type="EMBL" id="JBJXBP010000003">
    <property type="protein sequence ID" value="KAL3838550.1"/>
    <property type="molecule type" value="Genomic_DNA"/>
</dbReference>
<feature type="transmembrane region" description="Helical" evidence="1">
    <location>
        <begin position="417"/>
        <end position="444"/>
    </location>
</feature>
<evidence type="ECO:0000313" key="3">
    <source>
        <dbReference type="Proteomes" id="UP001634393"/>
    </source>
</evidence>
<sequence length="700" mass="79096">MQAFQCPRDAFRYNGTQCACNPGFLYNSTSNTCWLFTERAPPLQLSSGVDYDSATAFPETIFSFDSIKKFTQSQAVFLEATLVMLLCWLGFCLFLRLFPLGDGRSPWFKIRWWISRFDISFATRHWLQDQKPVMKRKTELGGAFSIASWILFIGLFAALLYQIISKRSVEVHNVRATNAPDLASFLNDLQFNITTISSMSCANLRGLGTLVTGNPAFIDHRIVPLSTFANYSCVNTTMGPTITLQCSNCQLIRDFAYVSWYFVDLPNNPATAVGFQFNLTAKNHDHKKHLSFVSGTLKNASSLDDRPVTYRGALPNILKFNLFPRIYHNLGDLKLIQPLFNEFLPGSYFGDVSQLQTSLQSSNNGLINTTLFVNFLSSYIVEIDNQNILGPAPQLFLEAYQKLVSVYYTSTCMHMDVLMVSVSFLADLGGLYCTSIGIFFYLLVQCEFRIKRLRNEDSIMREIRNRRKAQDRWEKLRKYVSYTWGSTLLDDNDTNETNGACCNDVIMKSLHQSGSSRKRRLVSRMDAVSFSRKVNLPSEKKAVPEHFQTQEVRSCLIEPALDLTKRSSFSIQKQLRPGRPGYLGLLITMEVMHPENVEHKGDEPSLCSHLKGVCQNQGVSVTDTANIPPLPPFEAVNSHAMASKIGLFEEFGSSTEPSMIDLQKNLQNLYEYNVMLREKLIAAQATIHDSAKKDPSSLVQ</sequence>
<keyword evidence="1" id="KW-0472">Membrane</keyword>
<accession>A0ABD3TND5</accession>
<protein>
    <submittedName>
        <fullName evidence="2">Uncharacterized protein</fullName>
    </submittedName>
</protein>
<keyword evidence="3" id="KW-1185">Reference proteome</keyword>
<reference evidence="2 3" key="1">
    <citation type="submission" date="2024-12" db="EMBL/GenBank/DDBJ databases">
        <title>The unique morphological basis and parallel evolutionary history of personate flowers in Penstemon.</title>
        <authorList>
            <person name="Depatie T.H."/>
            <person name="Wessinger C.A."/>
        </authorList>
    </citation>
    <scope>NUCLEOTIDE SEQUENCE [LARGE SCALE GENOMIC DNA]</scope>
    <source>
        <strain evidence="2">WTNN_2</strain>
        <tissue evidence="2">Leaf</tissue>
    </source>
</reference>
<dbReference type="Proteomes" id="UP001634393">
    <property type="component" value="Unassembled WGS sequence"/>
</dbReference>
<evidence type="ECO:0000313" key="2">
    <source>
        <dbReference type="EMBL" id="KAL3838550.1"/>
    </source>
</evidence>
<gene>
    <name evidence="2" type="ORF">ACJIZ3_023141</name>
</gene>
<evidence type="ECO:0000256" key="1">
    <source>
        <dbReference type="SAM" id="Phobius"/>
    </source>
</evidence>
<name>A0ABD3TND5_9LAMI</name>